<comment type="caution">
    <text evidence="6">The sequence shown here is derived from an EMBL/GenBank/DDBJ whole genome shotgun (WGS) entry which is preliminary data.</text>
</comment>
<dbReference type="PROSITE" id="PS50072">
    <property type="entry name" value="CSA_PPIASE_2"/>
    <property type="match status" value="1"/>
</dbReference>
<keyword evidence="2 4" id="KW-0697">Rotamase</keyword>
<protein>
    <recommendedName>
        <fullName evidence="4">Peptidyl-prolyl cis-trans isomerase</fullName>
        <shortName evidence="4">PPIase</shortName>
        <ecNumber evidence="4">5.2.1.8</ecNumber>
    </recommendedName>
</protein>
<evidence type="ECO:0000313" key="7">
    <source>
        <dbReference type="Proteomes" id="UP001162640"/>
    </source>
</evidence>
<sequence>MFNRRKPEPYDPEKVVGVGATKEGGGLFSRIAKAQDKSEEANSIGQTPELRRKRSENPFIFMEFVAGGRELGKVEVELRADIVPIASENFRQLCTGERGKSGKTGTKLHYKGSTLHRVVADKYIVGGDLNRGDGTHSESSFGTPTGKFPDENFLLRHTGPGVLGMFNLGPNSNGSQFYITTAETDWMDEKYVVIGAVTDQASLDTLFLLERLGTDWGQTKRQIYISNCGQKDLA</sequence>
<dbReference type="PANTHER" id="PTHR11071">
    <property type="entry name" value="PEPTIDYL-PROLYL CIS-TRANS ISOMERASE"/>
    <property type="match status" value="1"/>
</dbReference>
<dbReference type="Proteomes" id="UP001162640">
    <property type="component" value="Unassembled WGS sequence"/>
</dbReference>
<dbReference type="EMBL" id="BLQM01000239">
    <property type="protein sequence ID" value="GMH77856.1"/>
    <property type="molecule type" value="Genomic_DNA"/>
</dbReference>
<dbReference type="InterPro" id="IPR002130">
    <property type="entry name" value="Cyclophilin-type_PPIase_dom"/>
</dbReference>
<dbReference type="InterPro" id="IPR029000">
    <property type="entry name" value="Cyclophilin-like_dom_sf"/>
</dbReference>
<name>A0A9W7ARH0_9STRA</name>
<evidence type="ECO:0000259" key="5">
    <source>
        <dbReference type="PROSITE" id="PS50072"/>
    </source>
</evidence>
<comment type="similarity">
    <text evidence="4">Belongs to the cyclophilin-type PPIase family.</text>
</comment>
<comment type="catalytic activity">
    <reaction evidence="1 4">
        <text>[protein]-peptidylproline (omega=180) = [protein]-peptidylproline (omega=0)</text>
        <dbReference type="Rhea" id="RHEA:16237"/>
        <dbReference type="Rhea" id="RHEA-COMP:10747"/>
        <dbReference type="Rhea" id="RHEA-COMP:10748"/>
        <dbReference type="ChEBI" id="CHEBI:83833"/>
        <dbReference type="ChEBI" id="CHEBI:83834"/>
        <dbReference type="EC" id="5.2.1.8"/>
    </reaction>
</comment>
<reference evidence="7" key="1">
    <citation type="journal article" date="2023" name="Commun. Biol.">
        <title>Genome analysis of Parmales, the sister group of diatoms, reveals the evolutionary specialization of diatoms from phago-mixotrophs to photoautotrophs.</title>
        <authorList>
            <person name="Ban H."/>
            <person name="Sato S."/>
            <person name="Yoshikawa S."/>
            <person name="Yamada K."/>
            <person name="Nakamura Y."/>
            <person name="Ichinomiya M."/>
            <person name="Sato N."/>
            <person name="Blanc-Mathieu R."/>
            <person name="Endo H."/>
            <person name="Kuwata A."/>
            <person name="Ogata H."/>
        </authorList>
    </citation>
    <scope>NUCLEOTIDE SEQUENCE [LARGE SCALE GENOMIC DNA]</scope>
</reference>
<accession>A0A9W7ARH0</accession>
<dbReference type="GO" id="GO:0003755">
    <property type="term" value="F:peptidyl-prolyl cis-trans isomerase activity"/>
    <property type="evidence" value="ECO:0007669"/>
    <property type="project" value="UniProtKB-UniRule"/>
</dbReference>
<dbReference type="FunFam" id="2.40.100.10:FF:000025">
    <property type="entry name" value="Peptidyl-prolyl cis-trans isomerase CYP19-2"/>
    <property type="match status" value="1"/>
</dbReference>
<dbReference type="GO" id="GO:0005737">
    <property type="term" value="C:cytoplasm"/>
    <property type="evidence" value="ECO:0007669"/>
    <property type="project" value="TreeGrafter"/>
</dbReference>
<dbReference type="SUPFAM" id="SSF50891">
    <property type="entry name" value="Cyclophilin-like"/>
    <property type="match status" value="1"/>
</dbReference>
<feature type="domain" description="PPIase cyclophilin-type" evidence="5">
    <location>
        <begin position="61"/>
        <end position="230"/>
    </location>
</feature>
<dbReference type="EC" id="5.2.1.8" evidence="4"/>
<dbReference type="GO" id="GO:0016018">
    <property type="term" value="F:cyclosporin A binding"/>
    <property type="evidence" value="ECO:0007669"/>
    <property type="project" value="TreeGrafter"/>
</dbReference>
<proteinExistence type="inferred from homology"/>
<dbReference type="Gene3D" id="2.40.100.10">
    <property type="entry name" value="Cyclophilin-like"/>
    <property type="match status" value="1"/>
</dbReference>
<dbReference type="PRINTS" id="PR00153">
    <property type="entry name" value="CSAPPISMRASE"/>
</dbReference>
<dbReference type="GO" id="GO:0006457">
    <property type="term" value="P:protein folding"/>
    <property type="evidence" value="ECO:0007669"/>
    <property type="project" value="TreeGrafter"/>
</dbReference>
<evidence type="ECO:0000256" key="2">
    <source>
        <dbReference type="ARBA" id="ARBA00023110"/>
    </source>
</evidence>
<evidence type="ECO:0000256" key="4">
    <source>
        <dbReference type="RuleBase" id="RU363019"/>
    </source>
</evidence>
<organism evidence="6 7">
    <name type="scientific">Triparma laevis f. inornata</name>
    <dbReference type="NCBI Taxonomy" id="1714386"/>
    <lineage>
        <taxon>Eukaryota</taxon>
        <taxon>Sar</taxon>
        <taxon>Stramenopiles</taxon>
        <taxon>Ochrophyta</taxon>
        <taxon>Bolidophyceae</taxon>
        <taxon>Parmales</taxon>
        <taxon>Triparmaceae</taxon>
        <taxon>Triparma</taxon>
    </lineage>
</organism>
<dbReference type="AlphaFoldDB" id="A0A9W7ARH0"/>
<evidence type="ECO:0000256" key="3">
    <source>
        <dbReference type="ARBA" id="ARBA00023235"/>
    </source>
</evidence>
<dbReference type="Pfam" id="PF00160">
    <property type="entry name" value="Pro_isomerase"/>
    <property type="match status" value="1"/>
</dbReference>
<evidence type="ECO:0000256" key="1">
    <source>
        <dbReference type="ARBA" id="ARBA00000971"/>
    </source>
</evidence>
<evidence type="ECO:0000313" key="6">
    <source>
        <dbReference type="EMBL" id="GMH77856.1"/>
    </source>
</evidence>
<gene>
    <name evidence="6" type="ORF">TL16_g07562</name>
</gene>
<comment type="function">
    <text evidence="4">PPIases accelerate the folding of proteins. It catalyzes the cis-trans isomerization of proline imidic peptide bonds in oligopeptides.</text>
</comment>
<keyword evidence="3 4" id="KW-0413">Isomerase</keyword>
<dbReference type="PANTHER" id="PTHR11071:SF561">
    <property type="entry name" value="PEPTIDYL-PROLYL CIS-TRANS ISOMERASE D-RELATED"/>
    <property type="match status" value="1"/>
</dbReference>